<keyword evidence="13 16" id="KW-0472">Membrane</keyword>
<feature type="repeat" description="RCC1" evidence="15">
    <location>
        <begin position="97"/>
        <end position="150"/>
    </location>
</feature>
<reference evidence="18" key="1">
    <citation type="submission" date="2021-02" db="EMBL/GenBank/DDBJ databases">
        <authorList>
            <person name="Bekaert M."/>
        </authorList>
    </citation>
    <scope>NUCLEOTIDE SEQUENCE</scope>
    <source>
        <strain evidence="18">IoA-00</strain>
    </source>
</reference>
<dbReference type="SUPFAM" id="SSF56204">
    <property type="entry name" value="Hect, E3 ligase catalytic domain"/>
    <property type="match status" value="1"/>
</dbReference>
<evidence type="ECO:0000256" key="11">
    <source>
        <dbReference type="ARBA" id="ARBA00022737"/>
    </source>
</evidence>
<dbReference type="Gene3D" id="3.90.1750.10">
    <property type="entry name" value="Hect, E3 ligase catalytic domains"/>
    <property type="match status" value="1"/>
</dbReference>
<dbReference type="InterPro" id="IPR000408">
    <property type="entry name" value="Reg_chr_condens"/>
</dbReference>
<dbReference type="SMART" id="SM00119">
    <property type="entry name" value="HECTc"/>
    <property type="match status" value="1"/>
</dbReference>
<comment type="subcellular location">
    <subcellularLocation>
        <location evidence="3">Cytoplasm</location>
    </subcellularLocation>
    <subcellularLocation>
        <location evidence="2">Membrane</location>
        <topology evidence="2">Multi-pass membrane protein</topology>
    </subcellularLocation>
</comment>
<dbReference type="Gene3D" id="3.30.2160.10">
    <property type="entry name" value="Hect, E3 ligase catalytic domain"/>
    <property type="match status" value="1"/>
</dbReference>
<dbReference type="GO" id="GO:0016020">
    <property type="term" value="C:membrane"/>
    <property type="evidence" value="ECO:0007669"/>
    <property type="project" value="UniProtKB-SubCell"/>
</dbReference>
<dbReference type="Pfam" id="PF25390">
    <property type="entry name" value="WD40_RLD"/>
    <property type="match status" value="1"/>
</dbReference>
<feature type="repeat" description="RCC1" evidence="15">
    <location>
        <begin position="257"/>
        <end position="329"/>
    </location>
</feature>
<dbReference type="PROSITE" id="PS50920">
    <property type="entry name" value="SOLCAR"/>
    <property type="match status" value="3"/>
</dbReference>
<comment type="similarity">
    <text evidence="5">Belongs to the mitochondrial carrier (TC 2.A.29) family.</text>
</comment>
<evidence type="ECO:0000256" key="7">
    <source>
        <dbReference type="ARBA" id="ARBA00022490"/>
    </source>
</evidence>
<dbReference type="InterPro" id="IPR023395">
    <property type="entry name" value="MCP_dom_sf"/>
</dbReference>
<feature type="repeat" description="Solcar" evidence="16">
    <location>
        <begin position="860"/>
        <end position="953"/>
    </location>
</feature>
<dbReference type="Gene3D" id="1.50.40.10">
    <property type="entry name" value="Mitochondrial carrier domain"/>
    <property type="match status" value="1"/>
</dbReference>
<keyword evidence="18" id="KW-0012">Acyltransferase</keyword>
<evidence type="ECO:0000313" key="18">
    <source>
        <dbReference type="EMBL" id="CAF2961304.1"/>
    </source>
</evidence>
<evidence type="ECO:0000256" key="3">
    <source>
        <dbReference type="ARBA" id="ARBA00004496"/>
    </source>
</evidence>
<feature type="repeat" description="Solcar" evidence="16">
    <location>
        <begin position="1033"/>
        <end position="1128"/>
    </location>
</feature>
<dbReference type="Proteomes" id="UP000675881">
    <property type="component" value="Chromosome 5"/>
</dbReference>
<feature type="repeat" description="Solcar" evidence="16">
    <location>
        <begin position="954"/>
        <end position="1023"/>
    </location>
</feature>
<feature type="repeat" description="RCC1" evidence="15">
    <location>
        <begin position="151"/>
        <end position="202"/>
    </location>
</feature>
<sequence length="1130" mass="125207">MSSEHEEYTSDHENHQIFTQEHDRQLLLWLHRKPEDWTLSWGGAGTIYGWGHNHRGQLGGADGPKVKIPTPCKSLSALRPIQLIGGEQTLFAVTADGKVYATGYGAGGRLGIGGVDSVSEPTLLESIQHINIKTVSVNSGGKHCLALSADGEVYSWGEGQDGKLGHGSRTSCDRPRVIEALRGKDVIAISCGGAHSSAITANGELYTWGRGRYGRLGHGDVEDQLKPKLIEYLIDHRVIDVACGSGDAQTLCITDDDNVWSFGDGDYGKLGRGGSDGCKAPEKIDSLAGLGAVRVCVYLGRPKKVASLQSKKVISIATGSLHCVACTDQGEVYTWGDNDEGQLGDGSTNAIQRPRLVASLQGKKINKVACGSAHTLAWSTNKSIATRLAMFPLGLVGKSEKEHHQQFIRDDSFSIDKLRTILVTSSKESAFRKVIQATMVRDRQHGPIVELIRISCGNKKPKTKGAPDGSQSVFSQMTSNTSLLGDKCLLLPHRVWKVKFIGESVDDCGGGYSESIAEMCDELQNGTLSLLISTPNGRDEAGTSRDCFLLNPALNSSLYKNMFRFLGILMGIAVRTGSPLSLNLAEPMWKLLAGACLNLNDITEVDKDYVPGLLCIRDMDPDPKSFLDMDMPFSTPSCAGHDVQLSTRYSRVTLENRNEYVKLAIQYRLNEFDFAVSAIREGMSRVIPVPLLSLFTGYELEVMVCGSPDIPIHLLKSVSTYKGIDSSAPLVEWFWEVMEEFSTSERSLFLRFVWGRTRLPRSIADFRGRDFVLQIMDKYNPPDDFLPESYTCFFLLKIPRYTSKSVLREKLKYAIHFCKSIDTDDYARVAMPPPVVTESGGTDAFAILSEESSAIGADVESVVESEHVDCFSACIAELITFPIDTAKTRLQLQGQRMEAKYAKAKYRGMIHCWQTLIREEGASMLYRGLTPALLRQAVYGTIKYGLYYSCKSVLPGEEIANPTDLIKVRMQSRRVENGLFYCIKDIYLKEGFLGLWRGALPTTQRSAIMAAVQLPIYDYCKGWLVRNKWVQEGSVPNHLCSSICAAFFACFASSPFDVIRTRLMDQQKFRELPCGGPVRIYKSGRDCFYWTLRNEGIVALYRGFIPAFFRTGPWNVIFFLVYEELQQLRS</sequence>
<dbReference type="CDD" id="cd00078">
    <property type="entry name" value="HECTc"/>
    <property type="match status" value="1"/>
</dbReference>
<feature type="repeat" description="RCC1" evidence="15">
    <location>
        <begin position="203"/>
        <end position="254"/>
    </location>
</feature>
<evidence type="ECO:0000256" key="1">
    <source>
        <dbReference type="ARBA" id="ARBA00000885"/>
    </source>
</evidence>
<dbReference type="GO" id="GO:0005737">
    <property type="term" value="C:cytoplasm"/>
    <property type="evidence" value="ECO:0007669"/>
    <property type="project" value="UniProtKB-SubCell"/>
</dbReference>
<evidence type="ECO:0000256" key="15">
    <source>
        <dbReference type="PROSITE-ProRule" id="PRU00235"/>
    </source>
</evidence>
<dbReference type="InterPro" id="IPR051210">
    <property type="entry name" value="Ub_ligase/GEF_domain"/>
</dbReference>
<dbReference type="GO" id="GO:0009966">
    <property type="term" value="P:regulation of signal transduction"/>
    <property type="evidence" value="ECO:0007669"/>
    <property type="project" value="UniProtKB-ARBA"/>
</dbReference>
<dbReference type="InterPro" id="IPR009091">
    <property type="entry name" value="RCC1/BLIP-II"/>
</dbReference>
<dbReference type="SUPFAM" id="SSF50985">
    <property type="entry name" value="RCC1/BLIP-II"/>
    <property type="match status" value="2"/>
</dbReference>
<dbReference type="Gene3D" id="3.30.2410.10">
    <property type="entry name" value="Hect, E3 ligase catalytic domain"/>
    <property type="match status" value="1"/>
</dbReference>
<dbReference type="Gene3D" id="2.130.10.30">
    <property type="entry name" value="Regulator of chromosome condensation 1/beta-lactamase-inhibitor protein II"/>
    <property type="match status" value="1"/>
</dbReference>
<organism evidence="18 19">
    <name type="scientific">Lepeophtheirus salmonis</name>
    <name type="common">Salmon louse</name>
    <name type="synonym">Caligus salmonis</name>
    <dbReference type="NCBI Taxonomy" id="72036"/>
    <lineage>
        <taxon>Eukaryota</taxon>
        <taxon>Metazoa</taxon>
        <taxon>Ecdysozoa</taxon>
        <taxon>Arthropoda</taxon>
        <taxon>Crustacea</taxon>
        <taxon>Multicrustacea</taxon>
        <taxon>Hexanauplia</taxon>
        <taxon>Copepoda</taxon>
        <taxon>Siphonostomatoida</taxon>
        <taxon>Caligidae</taxon>
        <taxon>Lepeophtheirus</taxon>
    </lineage>
</organism>
<dbReference type="FunFam" id="3.30.2160.10:FF:000010">
    <property type="entry name" value="E3 ubiquitin-protein ligase HERC2 isoform X2"/>
    <property type="match status" value="1"/>
</dbReference>
<dbReference type="PANTHER" id="PTHR22870">
    <property type="entry name" value="REGULATOR OF CHROMOSOME CONDENSATION"/>
    <property type="match status" value="1"/>
</dbReference>
<dbReference type="PANTHER" id="PTHR22870:SF398">
    <property type="entry name" value="E3 UBIQUITIN-PROTEIN LIGASE HERC2"/>
    <property type="match status" value="1"/>
</dbReference>
<evidence type="ECO:0000256" key="5">
    <source>
        <dbReference type="ARBA" id="ARBA00006375"/>
    </source>
</evidence>
<name>A0A7R8CXL9_LEPSM</name>
<comment type="pathway">
    <text evidence="4">Protein modification; protein ubiquitination.</text>
</comment>
<feature type="active site" description="Glycyl thioester intermediate" evidence="14">
    <location>
        <position position="792"/>
    </location>
</feature>
<feature type="domain" description="HECT" evidence="17">
    <location>
        <begin position="497"/>
        <end position="829"/>
    </location>
</feature>
<evidence type="ECO:0000256" key="2">
    <source>
        <dbReference type="ARBA" id="ARBA00004141"/>
    </source>
</evidence>
<accession>A0A7R8CXL9</accession>
<evidence type="ECO:0000256" key="10">
    <source>
        <dbReference type="ARBA" id="ARBA00022692"/>
    </source>
</evidence>
<keyword evidence="11" id="KW-0677">Repeat</keyword>
<dbReference type="AlphaFoldDB" id="A0A7R8CXL9"/>
<dbReference type="FunFam" id="3.30.2410.10:FF:000006">
    <property type="entry name" value="probable E3 ubiquitin-protein ligase HERC1 isoform X2"/>
    <property type="match status" value="1"/>
</dbReference>
<comment type="catalytic activity">
    <reaction evidence="1">
        <text>S-ubiquitinyl-[E2 ubiquitin-conjugating enzyme]-L-cysteine + [acceptor protein]-L-lysine = [E2 ubiquitin-conjugating enzyme]-L-cysteine + N(6)-ubiquitinyl-[acceptor protein]-L-lysine.</text>
        <dbReference type="EC" id="2.3.2.26"/>
    </reaction>
</comment>
<evidence type="ECO:0000256" key="8">
    <source>
        <dbReference type="ARBA" id="ARBA00022553"/>
    </source>
</evidence>
<evidence type="ECO:0000256" key="13">
    <source>
        <dbReference type="ARBA" id="ARBA00023136"/>
    </source>
</evidence>
<dbReference type="Pfam" id="PF00153">
    <property type="entry name" value="Mito_carr"/>
    <property type="match status" value="3"/>
</dbReference>
<keyword evidence="12 14" id="KW-0833">Ubl conjugation pathway</keyword>
<dbReference type="InterPro" id="IPR000569">
    <property type="entry name" value="HECT_dom"/>
</dbReference>
<evidence type="ECO:0000256" key="6">
    <source>
        <dbReference type="ARBA" id="ARBA00012485"/>
    </source>
</evidence>
<dbReference type="PRINTS" id="PR00633">
    <property type="entry name" value="RCCNDNSATION"/>
</dbReference>
<gene>
    <name evidence="18" type="ORF">LSAA_10267</name>
</gene>
<dbReference type="OrthoDB" id="6342659at2759"/>
<evidence type="ECO:0000256" key="9">
    <source>
        <dbReference type="ARBA" id="ARBA00022679"/>
    </source>
</evidence>
<dbReference type="InterPro" id="IPR058923">
    <property type="entry name" value="RCC1-like_dom"/>
</dbReference>
<keyword evidence="9 18" id="KW-0808">Transferase</keyword>
<evidence type="ECO:0000256" key="16">
    <source>
        <dbReference type="PROSITE-ProRule" id="PRU00282"/>
    </source>
</evidence>
<evidence type="ECO:0000256" key="14">
    <source>
        <dbReference type="PROSITE-ProRule" id="PRU00104"/>
    </source>
</evidence>
<keyword evidence="10 16" id="KW-0812">Transmembrane</keyword>
<keyword evidence="8" id="KW-0597">Phosphoprotein</keyword>
<evidence type="ECO:0000259" key="17">
    <source>
        <dbReference type="PROSITE" id="PS50237"/>
    </source>
</evidence>
<dbReference type="EC" id="2.3.2.26" evidence="6"/>
<dbReference type="InterPro" id="IPR018108">
    <property type="entry name" value="MCP_transmembrane"/>
</dbReference>
<proteinExistence type="inferred from homology"/>
<dbReference type="Pfam" id="PF00632">
    <property type="entry name" value="HECT"/>
    <property type="match status" value="1"/>
</dbReference>
<feature type="repeat" description="RCC1" evidence="15">
    <location>
        <begin position="45"/>
        <end position="96"/>
    </location>
</feature>
<dbReference type="Pfam" id="PF00415">
    <property type="entry name" value="RCC1"/>
    <property type="match status" value="2"/>
</dbReference>
<keyword evidence="7" id="KW-0963">Cytoplasm</keyword>
<dbReference type="PROSITE" id="PS50012">
    <property type="entry name" value="RCC1_3"/>
    <property type="match status" value="6"/>
</dbReference>
<keyword evidence="19" id="KW-1185">Reference proteome</keyword>
<dbReference type="SUPFAM" id="SSF103506">
    <property type="entry name" value="Mitochondrial carrier"/>
    <property type="match status" value="1"/>
</dbReference>
<dbReference type="GO" id="GO:0061630">
    <property type="term" value="F:ubiquitin protein ligase activity"/>
    <property type="evidence" value="ECO:0007669"/>
    <property type="project" value="UniProtKB-EC"/>
</dbReference>
<evidence type="ECO:0000313" key="19">
    <source>
        <dbReference type="Proteomes" id="UP000675881"/>
    </source>
</evidence>
<dbReference type="InterPro" id="IPR035983">
    <property type="entry name" value="Hect_E3_ubiquitin_ligase"/>
</dbReference>
<evidence type="ECO:0000256" key="4">
    <source>
        <dbReference type="ARBA" id="ARBA00004906"/>
    </source>
</evidence>
<dbReference type="PROSITE" id="PS50237">
    <property type="entry name" value="HECT"/>
    <property type="match status" value="1"/>
</dbReference>
<feature type="repeat" description="RCC1" evidence="15">
    <location>
        <begin position="330"/>
        <end position="381"/>
    </location>
</feature>
<evidence type="ECO:0000256" key="12">
    <source>
        <dbReference type="ARBA" id="ARBA00022786"/>
    </source>
</evidence>
<dbReference type="EMBL" id="HG994584">
    <property type="protein sequence ID" value="CAF2961304.1"/>
    <property type="molecule type" value="Genomic_DNA"/>
</dbReference>
<protein>
    <recommendedName>
        <fullName evidence="6">HECT-type E3 ubiquitin transferase</fullName>
        <ecNumber evidence="6">2.3.2.26</ecNumber>
    </recommendedName>
</protein>